<reference evidence="1" key="1">
    <citation type="submission" date="2022-04" db="EMBL/GenBank/DDBJ databases">
        <title>Genome of the entomopathogenic fungus Entomophthora muscae.</title>
        <authorList>
            <person name="Elya C."/>
            <person name="Lovett B.R."/>
            <person name="Lee E."/>
            <person name="Macias A.M."/>
            <person name="Hajek A.E."/>
            <person name="De Bivort B.L."/>
            <person name="Kasson M.T."/>
            <person name="De Fine Licht H.H."/>
            <person name="Stajich J.E."/>
        </authorList>
    </citation>
    <scope>NUCLEOTIDE SEQUENCE</scope>
    <source>
        <strain evidence="1">Berkeley</strain>
    </source>
</reference>
<dbReference type="EMBL" id="QTSX02006577">
    <property type="protein sequence ID" value="KAJ9052959.1"/>
    <property type="molecule type" value="Genomic_DNA"/>
</dbReference>
<sequence length="313" mass="34816">MHPSMVSQSLGCRRKVVFLYHSLQASGPAFQWACDHLLRPGCDHVTLLNVFTDEAFQVVDAKKLWKVATEQIQVEVEYKKKLDRVEREMEIFRSTLASFDILARTVIMPEGDAKANIVKVAHSINAELLIMSPNIVTPFQRAVHGSLEEHLLRHGDFTVVIAKPKTKCISPKIRRDSGLGVSASASPTEIPTLHVPTLTPPKPTPAQKSFPHEVPSPTPPSSELQSETDSAQESDDESDVLTNFREQLDVYHSKATLDASEVWGLSDDEISTKPEKSTEHEPHLEVSLSNSRGFRPRAPQPRVKSIIETLPNP</sequence>
<organism evidence="1 2">
    <name type="scientific">Entomophthora muscae</name>
    <dbReference type="NCBI Taxonomy" id="34485"/>
    <lineage>
        <taxon>Eukaryota</taxon>
        <taxon>Fungi</taxon>
        <taxon>Fungi incertae sedis</taxon>
        <taxon>Zoopagomycota</taxon>
        <taxon>Entomophthoromycotina</taxon>
        <taxon>Entomophthoromycetes</taxon>
        <taxon>Entomophthorales</taxon>
        <taxon>Entomophthoraceae</taxon>
        <taxon>Entomophthora</taxon>
    </lineage>
</organism>
<proteinExistence type="predicted"/>
<gene>
    <name evidence="1" type="ORF">DSO57_1028966</name>
</gene>
<keyword evidence="2" id="KW-1185">Reference proteome</keyword>
<protein>
    <submittedName>
        <fullName evidence="1">Uncharacterized protein</fullName>
    </submittedName>
</protein>
<dbReference type="Proteomes" id="UP001165960">
    <property type="component" value="Unassembled WGS sequence"/>
</dbReference>
<evidence type="ECO:0000313" key="1">
    <source>
        <dbReference type="EMBL" id="KAJ9052959.1"/>
    </source>
</evidence>
<accession>A0ACC2RS83</accession>
<evidence type="ECO:0000313" key="2">
    <source>
        <dbReference type="Proteomes" id="UP001165960"/>
    </source>
</evidence>
<name>A0ACC2RS83_9FUNG</name>
<comment type="caution">
    <text evidence="1">The sequence shown here is derived from an EMBL/GenBank/DDBJ whole genome shotgun (WGS) entry which is preliminary data.</text>
</comment>